<accession>A0A386ZIQ6</accession>
<dbReference type="AlphaFoldDB" id="A0A386ZIQ6"/>
<sequence>MGVGLPEGEFIMRLSIRAIAGAAGALAMAAAPAVAQASPYTDQVDFNTPSGNIGCTVSSAGAACEIADHDYPAPARPDVCHLAYGDRIYLDADGAQFHCHGDKLVESSAQILAYTHSVTVGRFTCVSTVDYVECSGPAHSFRLARGFYSLA</sequence>
<dbReference type="KEGG" id="nyu:D7D52_30415"/>
<evidence type="ECO:0000313" key="2">
    <source>
        <dbReference type="EMBL" id="AYF77417.1"/>
    </source>
</evidence>
<gene>
    <name evidence="2" type="ORF">D7D52_30415</name>
</gene>
<reference evidence="2 3" key="1">
    <citation type="submission" date="2018-09" db="EMBL/GenBank/DDBJ databases">
        <title>Nocardia yunnanensis sp. nov., an actinomycete isolated from a soil sample.</title>
        <authorList>
            <person name="Zhang J."/>
        </authorList>
    </citation>
    <scope>NUCLEOTIDE SEQUENCE [LARGE SCALE GENOMIC DNA]</scope>
    <source>
        <strain evidence="2 3">CFHS0054</strain>
    </source>
</reference>
<protein>
    <submittedName>
        <fullName evidence="2">Uncharacterized protein</fullName>
    </submittedName>
</protein>
<dbReference type="OrthoDB" id="495539at2"/>
<evidence type="ECO:0000313" key="3">
    <source>
        <dbReference type="Proteomes" id="UP000267164"/>
    </source>
</evidence>
<dbReference type="Pfam" id="PF20341">
    <property type="entry name" value="DUF6636"/>
    <property type="match status" value="1"/>
</dbReference>
<name>A0A386ZIQ6_9NOCA</name>
<dbReference type="Proteomes" id="UP000267164">
    <property type="component" value="Chromosome"/>
</dbReference>
<feature type="chain" id="PRO_5017387048" evidence="1">
    <location>
        <begin position="38"/>
        <end position="151"/>
    </location>
</feature>
<evidence type="ECO:0000256" key="1">
    <source>
        <dbReference type="SAM" id="SignalP"/>
    </source>
</evidence>
<keyword evidence="3" id="KW-1185">Reference proteome</keyword>
<feature type="signal peptide" evidence="1">
    <location>
        <begin position="1"/>
        <end position="37"/>
    </location>
</feature>
<dbReference type="EMBL" id="CP032568">
    <property type="protein sequence ID" value="AYF77417.1"/>
    <property type="molecule type" value="Genomic_DNA"/>
</dbReference>
<dbReference type="InterPro" id="IPR046576">
    <property type="entry name" value="DUF6636"/>
</dbReference>
<proteinExistence type="predicted"/>
<organism evidence="2 3">
    <name type="scientific">Nocardia yunnanensis</name>
    <dbReference type="NCBI Taxonomy" id="2382165"/>
    <lineage>
        <taxon>Bacteria</taxon>
        <taxon>Bacillati</taxon>
        <taxon>Actinomycetota</taxon>
        <taxon>Actinomycetes</taxon>
        <taxon>Mycobacteriales</taxon>
        <taxon>Nocardiaceae</taxon>
        <taxon>Nocardia</taxon>
    </lineage>
</organism>
<keyword evidence="1" id="KW-0732">Signal</keyword>